<feature type="compositionally biased region" description="Basic residues" evidence="1">
    <location>
        <begin position="416"/>
        <end position="432"/>
    </location>
</feature>
<dbReference type="Proteomes" id="UP000266723">
    <property type="component" value="Unassembled WGS sequence"/>
</dbReference>
<evidence type="ECO:0000313" key="3">
    <source>
        <dbReference type="Proteomes" id="UP000266723"/>
    </source>
</evidence>
<evidence type="ECO:0000313" key="2">
    <source>
        <dbReference type="EMBL" id="KAF3609900.1"/>
    </source>
</evidence>
<accession>A0ABQ7F2Q7</accession>
<feature type="compositionally biased region" description="Acidic residues" evidence="1">
    <location>
        <begin position="400"/>
        <end position="411"/>
    </location>
</feature>
<feature type="compositionally biased region" description="Acidic residues" evidence="1">
    <location>
        <begin position="342"/>
        <end position="353"/>
    </location>
</feature>
<feature type="compositionally biased region" description="Basic residues" evidence="1">
    <location>
        <begin position="242"/>
        <end position="262"/>
    </location>
</feature>
<feature type="compositionally biased region" description="Acidic residues" evidence="1">
    <location>
        <begin position="226"/>
        <end position="237"/>
    </location>
</feature>
<evidence type="ECO:0000256" key="1">
    <source>
        <dbReference type="SAM" id="MobiDB-lite"/>
    </source>
</evidence>
<feature type="compositionally biased region" description="Basic and acidic residues" evidence="1">
    <location>
        <begin position="162"/>
        <end position="174"/>
    </location>
</feature>
<sequence>MASNPVTSIPEERLLRARNFKEFCKYPWGNLAFDYLRKEVESFTYTKLTEKDQYAICGFIYPLQLWALSSVNQLGTFFDVDSEFGRVVDLVKRGYRLKRQDWLNGSVDIAVAEAEVDENNSAPRIDATDQEKIEFLTKKVVSLEEKVEYLEGLLNIRRETVKETEKSKETEAATKTKGKKNGVRPPREVDHQEEDDTETQEEDEQQQEDDTEVNADVDVGAKESENPETNEDGEMNEDASKKPVKVTKKRGRGNKGNKKSVKPPREVQQQVEDDAEIGAKESENPETNEDGEMNGDASKKPVKVTKKHGRENKGMKKGVTPPYEVQQQVEDDAEVDAKESENPETNEDGEMNEDAFKKPVKVTKKYGRGNKGMKKGVTPPYEVQQQVEDDAEVDAKESENPETNEDGEMNEDAFKKPVKVTKKYGRGNKGMKKGVTPPCEVQQQVEDDAKIGAKESANSETNEDGEVNDDASNKPVKFTKKLGRGNKEPNVDTSKSKRQKKQEDSAGDVIGRVLEDLKKPIRSMANIKK</sequence>
<dbReference type="EMBL" id="QGKV02000297">
    <property type="protein sequence ID" value="KAF3609900.1"/>
    <property type="molecule type" value="Genomic_DNA"/>
</dbReference>
<protein>
    <recommendedName>
        <fullName evidence="4">DUF1985 domain-containing protein</fullName>
    </recommendedName>
</protein>
<organism evidence="2 3">
    <name type="scientific">Brassica cretica</name>
    <name type="common">Mustard</name>
    <dbReference type="NCBI Taxonomy" id="69181"/>
    <lineage>
        <taxon>Eukaryota</taxon>
        <taxon>Viridiplantae</taxon>
        <taxon>Streptophyta</taxon>
        <taxon>Embryophyta</taxon>
        <taxon>Tracheophyta</taxon>
        <taxon>Spermatophyta</taxon>
        <taxon>Magnoliopsida</taxon>
        <taxon>eudicotyledons</taxon>
        <taxon>Gunneridae</taxon>
        <taxon>Pentapetalae</taxon>
        <taxon>rosids</taxon>
        <taxon>malvids</taxon>
        <taxon>Brassicales</taxon>
        <taxon>Brassicaceae</taxon>
        <taxon>Brassiceae</taxon>
        <taxon>Brassica</taxon>
    </lineage>
</organism>
<feature type="compositionally biased region" description="Acidic residues" evidence="1">
    <location>
        <begin position="191"/>
        <end position="215"/>
    </location>
</feature>
<feature type="compositionally biased region" description="Basic residues" evidence="1">
    <location>
        <begin position="300"/>
        <end position="310"/>
    </location>
</feature>
<feature type="compositionally biased region" description="Acidic residues" evidence="1">
    <location>
        <begin position="284"/>
        <end position="293"/>
    </location>
</feature>
<feature type="region of interest" description="Disordered" evidence="1">
    <location>
        <begin position="162"/>
        <end position="529"/>
    </location>
</feature>
<reference evidence="2 3" key="1">
    <citation type="journal article" date="2020" name="BMC Genomics">
        <title>Intraspecific diversification of the crop wild relative Brassica cretica Lam. using demographic model selection.</title>
        <authorList>
            <person name="Kioukis A."/>
            <person name="Michalopoulou V.A."/>
            <person name="Briers L."/>
            <person name="Pirintsos S."/>
            <person name="Studholme D.J."/>
            <person name="Pavlidis P."/>
            <person name="Sarris P.F."/>
        </authorList>
    </citation>
    <scope>NUCLEOTIDE SEQUENCE [LARGE SCALE GENOMIC DNA]</scope>
    <source>
        <strain evidence="3">cv. PFS-1207/04</strain>
    </source>
</reference>
<comment type="caution">
    <text evidence="2">The sequence shown here is derived from an EMBL/GenBank/DDBJ whole genome shotgun (WGS) entry which is preliminary data.</text>
</comment>
<name>A0ABQ7F2Q7_BRACR</name>
<evidence type="ECO:0008006" key="4">
    <source>
        <dbReference type="Google" id="ProtNLM"/>
    </source>
</evidence>
<gene>
    <name evidence="2" type="ORF">DY000_02048539</name>
</gene>
<proteinExistence type="predicted"/>
<feature type="compositionally biased region" description="Basic residues" evidence="1">
    <location>
        <begin position="358"/>
        <end position="374"/>
    </location>
</feature>
<keyword evidence="3" id="KW-1185">Reference proteome</keyword>